<dbReference type="EMBL" id="VUMS01000015">
    <property type="protein sequence ID" value="MST66925.1"/>
    <property type="molecule type" value="Genomic_DNA"/>
</dbReference>
<dbReference type="SMART" id="SM01038">
    <property type="entry name" value="Bgal_small_N"/>
    <property type="match status" value="1"/>
</dbReference>
<comment type="caution">
    <text evidence="8">The sequence shown here is derived from an EMBL/GenBank/DDBJ whole genome shotgun (WGS) entry which is preliminary data.</text>
</comment>
<dbReference type="InterPro" id="IPR004199">
    <property type="entry name" value="B-gal_small/dom_5"/>
</dbReference>
<evidence type="ECO:0000256" key="3">
    <source>
        <dbReference type="ARBA" id="ARBA00012756"/>
    </source>
</evidence>
<keyword evidence="9" id="KW-1185">Reference proteome</keyword>
<dbReference type="PANTHER" id="PTHR46323">
    <property type="entry name" value="BETA-GALACTOSIDASE"/>
    <property type="match status" value="1"/>
</dbReference>
<dbReference type="RefSeq" id="WP_154432447.1">
    <property type="nucleotide sequence ID" value="NZ_VUMS01000015.1"/>
</dbReference>
<dbReference type="GO" id="GO:0030246">
    <property type="term" value="F:carbohydrate binding"/>
    <property type="evidence" value="ECO:0007669"/>
    <property type="project" value="InterPro"/>
</dbReference>
<keyword evidence="5" id="KW-0326">Glycosidase</keyword>
<dbReference type="Gene3D" id="3.20.20.80">
    <property type="entry name" value="Glycosidases"/>
    <property type="match status" value="1"/>
</dbReference>
<comment type="catalytic activity">
    <reaction evidence="1">
        <text>Hydrolysis of terminal non-reducing beta-D-galactose residues in beta-D-galactosides.</text>
        <dbReference type="EC" id="3.2.1.23"/>
    </reaction>
</comment>
<dbReference type="InterPro" id="IPR008979">
    <property type="entry name" value="Galactose-bd-like_sf"/>
</dbReference>
<dbReference type="SUPFAM" id="SSF49303">
    <property type="entry name" value="beta-Galactosidase/glucuronidase domain"/>
    <property type="match status" value="2"/>
</dbReference>
<keyword evidence="4" id="KW-0378">Hydrolase</keyword>
<evidence type="ECO:0000259" key="7">
    <source>
        <dbReference type="SMART" id="SM01038"/>
    </source>
</evidence>
<dbReference type="InterPro" id="IPR006101">
    <property type="entry name" value="Glyco_hydro_2"/>
</dbReference>
<dbReference type="Gene3D" id="2.60.120.260">
    <property type="entry name" value="Galactose-binding domain-like"/>
    <property type="match status" value="1"/>
</dbReference>
<evidence type="ECO:0000256" key="5">
    <source>
        <dbReference type="ARBA" id="ARBA00023295"/>
    </source>
</evidence>
<dbReference type="InterPro" id="IPR006103">
    <property type="entry name" value="Glyco_hydro_2_cat"/>
</dbReference>
<dbReference type="InterPro" id="IPR032312">
    <property type="entry name" value="LacZ_4"/>
</dbReference>
<dbReference type="InterPro" id="IPR050347">
    <property type="entry name" value="Bact_Beta-galactosidase"/>
</dbReference>
<evidence type="ECO:0000256" key="4">
    <source>
        <dbReference type="ARBA" id="ARBA00022801"/>
    </source>
</evidence>
<sequence>MKLQNYFQDPSSLHIGTEPLRAYYVPCREEAEANGADMLKASRAIILNGDDWKFKFYESYHQVPEGCTEKAADTTGYDTIPVPSCWQILGYDQNQYTNVRYPIPFDPPYVPDDNPAGVYVKEFSLTEEEATQKIYLNFDGVDSCYYVWINGAFVGYSQISHSGSEFDITDKVTAGNNRLTVLVLKWCDGTYLEDQDKLRFTGIFRDVYLLVRPVDHIRDYFVHTPVSEDLTKAEILVDLELCGSPSVTVKLYAPDGDFLAAATPSDGKVRFAVDDPDLWNAEHPALYTLILSTPDEVIAQKVGLRRIDIKGNVIYINGVNFKIKGTNRHDSNPFTGAAVTREQLLTDLKLMKEHNINAIRTSHYPNAPWATQMYDKYGFYVMDEADLESHGCTTLYGSKSEHVDMGEVQYEESYGYLMRDPSYENAVVDRIQHLVHRDKNCSSVFSWSMGNESAYGPNLEKAAAWIKSYDPDRVLNYENSIWQQTNTDYVNDVHDLDVFSRMYAPVEFIDEFCSKEGKKPFIEVEYCHAMGNGPGDLEAYFERLYKYPGYIGGFVWEWCDHSVYMGKTIEGKDKFFYGGDWNEEIHDGNFCMDGLVYPDRTPHTGLLEHKNVARPIRATLLDASKGLVELDNKLDYTNIKDGFTITYDVQKDGMTVLSGTLDPVDCPAKEKVTITLPFAVTVEANTIVTLHYLQKKDALLTPSGYEAGHDQLIFSTDATSAVAAVAKASGASTASAASAVSVEDLENELVVSGSAFRYVYDKWKGTFTALVKDQKNLIAQPIQLNIWRAPMDNDRRIRWEWEAAGYDRARTKIYATEWTQDEDGVTITSTYSLAAVYLQRIIEGTITWKVAKDGTLTVTVDGERKPVHVPLAKTPLPKMPFLPRFGLRLFLEPAFADVTYFGYGPIESYPDKHHDAKLGLYTSDVDSLHEDYLRPQENGSHWNCSGLALTTSDHRSLLISGTQNFSFNASRYTQEELTTKVHSFELEKSPYTVLCLDGYMSGCGSNSCGPALAKKYRVDQDKLTFTFTLNF</sequence>
<dbReference type="Pfam" id="PF00703">
    <property type="entry name" value="Glyco_hydro_2"/>
    <property type="match status" value="1"/>
</dbReference>
<dbReference type="SUPFAM" id="SSF49785">
    <property type="entry name" value="Galactose-binding domain-like"/>
    <property type="match status" value="1"/>
</dbReference>
<dbReference type="InterPro" id="IPR006104">
    <property type="entry name" value="Glyco_hydro_2_N"/>
</dbReference>
<proteinExistence type="inferred from homology"/>
<feature type="domain" description="Beta galactosidase small chain/" evidence="7">
    <location>
        <begin position="750"/>
        <end position="1030"/>
    </location>
</feature>
<evidence type="ECO:0000313" key="8">
    <source>
        <dbReference type="EMBL" id="MST66925.1"/>
    </source>
</evidence>
<dbReference type="Proteomes" id="UP000440513">
    <property type="component" value="Unassembled WGS sequence"/>
</dbReference>
<protein>
    <recommendedName>
        <fullName evidence="3">beta-galactosidase</fullName>
        <ecNumber evidence="3">3.2.1.23</ecNumber>
    </recommendedName>
    <alternativeName>
        <fullName evidence="6">Lactase</fullName>
    </alternativeName>
</protein>
<dbReference type="SUPFAM" id="SSF51445">
    <property type="entry name" value="(Trans)glycosidases"/>
    <property type="match status" value="1"/>
</dbReference>
<dbReference type="Pfam" id="PF02837">
    <property type="entry name" value="Glyco_hydro_2_N"/>
    <property type="match status" value="1"/>
</dbReference>
<dbReference type="EC" id="3.2.1.23" evidence="3"/>
<dbReference type="InterPro" id="IPR017853">
    <property type="entry name" value="GH"/>
</dbReference>
<evidence type="ECO:0000256" key="2">
    <source>
        <dbReference type="ARBA" id="ARBA00007401"/>
    </source>
</evidence>
<dbReference type="GO" id="GO:0009341">
    <property type="term" value="C:beta-galactosidase complex"/>
    <property type="evidence" value="ECO:0007669"/>
    <property type="project" value="InterPro"/>
</dbReference>
<dbReference type="SUPFAM" id="SSF74650">
    <property type="entry name" value="Galactose mutarotase-like"/>
    <property type="match status" value="1"/>
</dbReference>
<name>A0A7X2TMF3_9FIRM</name>
<organism evidence="8 9">
    <name type="scientific">Oliverpabstia intestinalis</name>
    <dbReference type="NCBI Taxonomy" id="2606633"/>
    <lineage>
        <taxon>Bacteria</taxon>
        <taxon>Bacillati</taxon>
        <taxon>Bacillota</taxon>
        <taxon>Clostridia</taxon>
        <taxon>Lachnospirales</taxon>
        <taxon>Lachnospiraceae</taxon>
        <taxon>Oliverpabstia</taxon>
    </lineage>
</organism>
<evidence type="ECO:0000256" key="1">
    <source>
        <dbReference type="ARBA" id="ARBA00001412"/>
    </source>
</evidence>
<accession>A0A7X2TMF3</accession>
<comment type="similarity">
    <text evidence="2">Belongs to the glycosyl hydrolase 2 family.</text>
</comment>
<dbReference type="AlphaFoldDB" id="A0A7X2TMF3"/>
<dbReference type="Gene3D" id="2.60.40.10">
    <property type="entry name" value="Immunoglobulins"/>
    <property type="match status" value="2"/>
</dbReference>
<evidence type="ECO:0000313" key="9">
    <source>
        <dbReference type="Proteomes" id="UP000440513"/>
    </source>
</evidence>
<dbReference type="InterPro" id="IPR036156">
    <property type="entry name" value="Beta-gal/glucu_dom_sf"/>
</dbReference>
<dbReference type="PRINTS" id="PR00132">
    <property type="entry name" value="GLHYDRLASE2"/>
</dbReference>
<dbReference type="PANTHER" id="PTHR46323:SF2">
    <property type="entry name" value="BETA-GALACTOSIDASE"/>
    <property type="match status" value="1"/>
</dbReference>
<dbReference type="Pfam" id="PF16353">
    <property type="entry name" value="LacZ_4"/>
    <property type="match status" value="1"/>
</dbReference>
<reference evidence="8 9" key="1">
    <citation type="submission" date="2019-08" db="EMBL/GenBank/DDBJ databases">
        <title>In-depth cultivation of the pig gut microbiome towards novel bacterial diversity and tailored functional studies.</title>
        <authorList>
            <person name="Wylensek D."/>
            <person name="Hitch T.C.A."/>
            <person name="Clavel T."/>
        </authorList>
    </citation>
    <scope>NUCLEOTIDE SEQUENCE [LARGE SCALE GENOMIC DNA]</scope>
    <source>
        <strain evidence="8 9">BSM-380-WT-5A</strain>
    </source>
</reference>
<dbReference type="InterPro" id="IPR006102">
    <property type="entry name" value="Ig-like_GH2"/>
</dbReference>
<evidence type="ECO:0000256" key="6">
    <source>
        <dbReference type="ARBA" id="ARBA00032230"/>
    </source>
</evidence>
<dbReference type="Gene3D" id="2.70.98.10">
    <property type="match status" value="1"/>
</dbReference>
<dbReference type="Pfam" id="PF02836">
    <property type="entry name" value="Glyco_hydro_2_C"/>
    <property type="match status" value="1"/>
</dbReference>
<gene>
    <name evidence="8" type="ORF">FYJ57_09360</name>
</gene>
<dbReference type="Pfam" id="PF02929">
    <property type="entry name" value="Bgal_small_N"/>
    <property type="match status" value="1"/>
</dbReference>
<dbReference type="InterPro" id="IPR014718">
    <property type="entry name" value="GH-type_carb-bd"/>
</dbReference>
<dbReference type="InterPro" id="IPR011013">
    <property type="entry name" value="Gal_mutarotase_sf_dom"/>
</dbReference>
<dbReference type="GO" id="GO:0005990">
    <property type="term" value="P:lactose catabolic process"/>
    <property type="evidence" value="ECO:0007669"/>
    <property type="project" value="TreeGrafter"/>
</dbReference>
<dbReference type="GO" id="GO:0004565">
    <property type="term" value="F:beta-galactosidase activity"/>
    <property type="evidence" value="ECO:0007669"/>
    <property type="project" value="UniProtKB-EC"/>
</dbReference>
<dbReference type="InterPro" id="IPR013783">
    <property type="entry name" value="Ig-like_fold"/>
</dbReference>